<dbReference type="PANTHER" id="PTHR34216">
    <property type="match status" value="1"/>
</dbReference>
<comment type="caution">
    <text evidence="4">The sequence shown here is derived from an EMBL/GenBank/DDBJ whole genome shotgun (WGS) entry which is preliminary data.</text>
</comment>
<dbReference type="PANTHER" id="PTHR34216:SF3">
    <property type="entry name" value="POLY-BETA-1,6-N-ACETYL-D-GLUCOSAMINE N-DEACETYLASE"/>
    <property type="match status" value="1"/>
</dbReference>
<evidence type="ECO:0000313" key="5">
    <source>
        <dbReference type="Proteomes" id="UP000275719"/>
    </source>
</evidence>
<gene>
    <name evidence="4" type="ORF">EG240_00335</name>
</gene>
<dbReference type="InterPro" id="IPR011330">
    <property type="entry name" value="Glyco_hydro/deAcase_b/a-brl"/>
</dbReference>
<dbReference type="AlphaFoldDB" id="A0A3P3WDM5"/>
<evidence type="ECO:0000256" key="1">
    <source>
        <dbReference type="ARBA" id="ARBA00004613"/>
    </source>
</evidence>
<dbReference type="EMBL" id="RQVQ01000001">
    <property type="protein sequence ID" value="RRJ93252.1"/>
    <property type="molecule type" value="Genomic_DNA"/>
</dbReference>
<evidence type="ECO:0000313" key="4">
    <source>
        <dbReference type="EMBL" id="RRJ93252.1"/>
    </source>
</evidence>
<accession>A0A3P3WDM5</accession>
<name>A0A3P3WDM5_9FLAO</name>
<dbReference type="Gene3D" id="3.20.20.370">
    <property type="entry name" value="Glycoside hydrolase/deacetylase"/>
    <property type="match status" value="1"/>
</dbReference>
<dbReference type="GO" id="GO:0005975">
    <property type="term" value="P:carbohydrate metabolic process"/>
    <property type="evidence" value="ECO:0007669"/>
    <property type="project" value="InterPro"/>
</dbReference>
<dbReference type="InterPro" id="IPR002509">
    <property type="entry name" value="NODB_dom"/>
</dbReference>
<feature type="domain" description="NodB homology" evidence="3">
    <location>
        <begin position="58"/>
        <end position="237"/>
    </location>
</feature>
<dbReference type="OrthoDB" id="9778320at2"/>
<reference evidence="4 5" key="1">
    <citation type="submission" date="2018-11" db="EMBL/GenBank/DDBJ databases">
        <title>Flavobacterium sp. nov., YIM 102701-2 draft genome.</title>
        <authorList>
            <person name="Li G."/>
            <person name="Jiang Y."/>
        </authorList>
    </citation>
    <scope>NUCLEOTIDE SEQUENCE [LARGE SCALE GENOMIC DNA]</scope>
    <source>
        <strain evidence="4 5">YIM 102701-2</strain>
    </source>
</reference>
<dbReference type="InterPro" id="IPR051398">
    <property type="entry name" value="Polysacch_Deacetylase"/>
</dbReference>
<dbReference type="Proteomes" id="UP000275719">
    <property type="component" value="Unassembled WGS sequence"/>
</dbReference>
<comment type="subcellular location">
    <subcellularLocation>
        <location evidence="1">Secreted</location>
    </subcellularLocation>
</comment>
<keyword evidence="5" id="KW-1185">Reference proteome</keyword>
<dbReference type="GO" id="GO:0016810">
    <property type="term" value="F:hydrolase activity, acting on carbon-nitrogen (but not peptide) bonds"/>
    <property type="evidence" value="ECO:0007669"/>
    <property type="project" value="InterPro"/>
</dbReference>
<keyword evidence="2" id="KW-0732">Signal</keyword>
<dbReference type="RefSeq" id="WP_125016256.1">
    <property type="nucleotide sequence ID" value="NZ_RQVQ01000001.1"/>
</dbReference>
<dbReference type="SUPFAM" id="SSF88713">
    <property type="entry name" value="Glycoside hydrolase/deacetylase"/>
    <property type="match status" value="1"/>
</dbReference>
<organism evidence="4 5">
    <name type="scientific">Paenimyroides tangerinum</name>
    <dbReference type="NCBI Taxonomy" id="2488728"/>
    <lineage>
        <taxon>Bacteria</taxon>
        <taxon>Pseudomonadati</taxon>
        <taxon>Bacteroidota</taxon>
        <taxon>Flavobacteriia</taxon>
        <taxon>Flavobacteriales</taxon>
        <taxon>Flavobacteriaceae</taxon>
        <taxon>Paenimyroides</taxon>
    </lineage>
</organism>
<dbReference type="CDD" id="cd10918">
    <property type="entry name" value="CE4_NodB_like_5s_6s"/>
    <property type="match status" value="1"/>
</dbReference>
<evidence type="ECO:0000259" key="3">
    <source>
        <dbReference type="PROSITE" id="PS51677"/>
    </source>
</evidence>
<evidence type="ECO:0000256" key="2">
    <source>
        <dbReference type="ARBA" id="ARBA00022729"/>
    </source>
</evidence>
<dbReference type="PROSITE" id="PS51677">
    <property type="entry name" value="NODB"/>
    <property type="match status" value="1"/>
</dbReference>
<proteinExistence type="predicted"/>
<dbReference type="GO" id="GO:0005576">
    <property type="term" value="C:extracellular region"/>
    <property type="evidence" value="ECO:0007669"/>
    <property type="project" value="UniProtKB-SubCell"/>
</dbReference>
<dbReference type="Pfam" id="PF01522">
    <property type="entry name" value="Polysacc_deac_1"/>
    <property type="match status" value="1"/>
</dbReference>
<protein>
    <submittedName>
        <fullName evidence="4">Polysaccharide deacetylase family protein</fullName>
    </submittedName>
</protein>
<sequence length="237" mass="27672">MSSLPILMYHNVVSEKSKSKGLNIFVDRLEEQFKYLIDNKYTTYHLSELQNLKTISQKSVILTFDDVTKNQMEFAIPLLQKYGLKATFFIPFKYVGGFDDWNSSSEAIMTIDELKAVPDNIELGYHSFAHRNFEKISLEESQSDFELSEAFVVENQLNVFKAIAYPYGKYPKKVSTEKEAFFKVLEKNKMLFALRIGNRVSKFPFNDKYEIQRIDIKGEDSLLKFKLKLKFGKLKLF</sequence>